<keyword evidence="1" id="KW-0472">Membrane</keyword>
<dbReference type="RefSeq" id="WP_320380968.1">
    <property type="nucleotide sequence ID" value="NZ_JAWDIQ010000003.1"/>
</dbReference>
<keyword evidence="3" id="KW-1185">Reference proteome</keyword>
<evidence type="ECO:0000313" key="2">
    <source>
        <dbReference type="EMBL" id="MDY0410107.1"/>
    </source>
</evidence>
<feature type="transmembrane region" description="Helical" evidence="1">
    <location>
        <begin position="99"/>
        <end position="124"/>
    </location>
</feature>
<keyword evidence="1" id="KW-0812">Transmembrane</keyword>
<feature type="transmembrane region" description="Helical" evidence="1">
    <location>
        <begin position="38"/>
        <end position="70"/>
    </location>
</feature>
<proteinExistence type="predicted"/>
<gene>
    <name evidence="2" type="ORF">RWD45_18055</name>
</gene>
<organism evidence="2 3">
    <name type="scientific">Paracerasibacillus soli</name>
    <dbReference type="NCBI Taxonomy" id="480284"/>
    <lineage>
        <taxon>Bacteria</taxon>
        <taxon>Bacillati</taxon>
        <taxon>Bacillota</taxon>
        <taxon>Bacilli</taxon>
        <taxon>Bacillales</taxon>
        <taxon>Bacillaceae</taxon>
        <taxon>Paracerasibacillus</taxon>
    </lineage>
</organism>
<keyword evidence="1" id="KW-1133">Transmembrane helix</keyword>
<comment type="caution">
    <text evidence="2">The sequence shown here is derived from an EMBL/GenBank/DDBJ whole genome shotgun (WGS) entry which is preliminary data.</text>
</comment>
<dbReference type="EMBL" id="JAWDIQ010000003">
    <property type="protein sequence ID" value="MDY0410107.1"/>
    <property type="molecule type" value="Genomic_DNA"/>
</dbReference>
<dbReference type="Proteomes" id="UP001275315">
    <property type="component" value="Unassembled WGS sequence"/>
</dbReference>
<feature type="transmembrane region" description="Helical" evidence="1">
    <location>
        <begin position="136"/>
        <end position="156"/>
    </location>
</feature>
<accession>A0ABU5CUQ7</accession>
<evidence type="ECO:0008006" key="4">
    <source>
        <dbReference type="Google" id="ProtNLM"/>
    </source>
</evidence>
<reference evidence="2 3" key="1">
    <citation type="submission" date="2023-10" db="EMBL/GenBank/DDBJ databases">
        <title>Virgibacillus soli CC-YMP-6 genome.</title>
        <authorList>
            <person name="Miliotis G."/>
            <person name="Sengupta P."/>
            <person name="Hameed A."/>
            <person name="Chuvochina M."/>
            <person name="Mcdonagh F."/>
            <person name="Simpson A.C."/>
            <person name="Singh N.K."/>
            <person name="Rekha P.D."/>
            <person name="Raman K."/>
            <person name="Hugenholtz P."/>
            <person name="Venkateswaran K."/>
        </authorList>
    </citation>
    <scope>NUCLEOTIDE SEQUENCE [LARGE SCALE GENOMIC DNA]</scope>
    <source>
        <strain evidence="2 3">CC-YMP-6</strain>
    </source>
</reference>
<feature type="transmembrane region" description="Helical" evidence="1">
    <location>
        <begin position="6"/>
        <end position="26"/>
    </location>
</feature>
<evidence type="ECO:0000256" key="1">
    <source>
        <dbReference type="SAM" id="Phobius"/>
    </source>
</evidence>
<name>A0ABU5CUQ7_9BACI</name>
<evidence type="ECO:0000313" key="3">
    <source>
        <dbReference type="Proteomes" id="UP001275315"/>
    </source>
</evidence>
<sequence>MIIEEIFPIIIGAVFITVMMVVGYIFSRIPGAKYILKLFVAILYVVRFLFYFAIRFIMFFMAGYFAFIILSFTDKAPLYNGEVLSVFFGDNSEATLKLLALYTIFSLVALYVIIYSYAFIKVIFKIGNVFFDEEIIHLLLIGTVIYIFPSLVHALMPEFEISDGQHMFLQLYLLCYTCRGVLTKRNEGHVTIAINLQRIDFIWR</sequence>
<protein>
    <recommendedName>
        <fullName evidence="4">Colicin V production protein</fullName>
    </recommendedName>
</protein>